<evidence type="ECO:0008006" key="3">
    <source>
        <dbReference type="Google" id="ProtNLM"/>
    </source>
</evidence>
<organism evidence="1 2">
    <name type="scientific">Tamilnaduibacter salinus</name>
    <dbReference type="NCBI Taxonomy" id="1484056"/>
    <lineage>
        <taxon>Bacteria</taxon>
        <taxon>Pseudomonadati</taxon>
        <taxon>Pseudomonadota</taxon>
        <taxon>Gammaproteobacteria</taxon>
        <taxon>Pseudomonadales</taxon>
        <taxon>Marinobacteraceae</taxon>
        <taxon>Tamilnaduibacter</taxon>
    </lineage>
</organism>
<dbReference type="EMBL" id="QEKQ01000009">
    <property type="protein sequence ID" value="PVY70260.1"/>
    <property type="molecule type" value="Genomic_DNA"/>
</dbReference>
<dbReference type="OrthoDB" id="6193567at2"/>
<dbReference type="Proteomes" id="UP000245887">
    <property type="component" value="Unassembled WGS sequence"/>
</dbReference>
<dbReference type="RefSeq" id="WP_116919623.1">
    <property type="nucleotide sequence ID" value="NZ_QEKQ01000009.1"/>
</dbReference>
<proteinExistence type="predicted"/>
<name>A0A2U1CTS9_9GAMM</name>
<evidence type="ECO:0000313" key="1">
    <source>
        <dbReference type="EMBL" id="PVY70260.1"/>
    </source>
</evidence>
<dbReference type="AlphaFoldDB" id="A0A2U1CTS9"/>
<gene>
    <name evidence="1" type="ORF">C8D92_1097</name>
</gene>
<evidence type="ECO:0000313" key="2">
    <source>
        <dbReference type="Proteomes" id="UP000245887"/>
    </source>
</evidence>
<reference evidence="1 2" key="1">
    <citation type="submission" date="2018-04" db="EMBL/GenBank/DDBJ databases">
        <title>Genomic Encyclopedia of Type Strains, Phase IV (KMG-IV): sequencing the most valuable type-strain genomes for metagenomic binning, comparative biology and taxonomic classification.</title>
        <authorList>
            <person name="Goeker M."/>
        </authorList>
    </citation>
    <scope>NUCLEOTIDE SEQUENCE [LARGE SCALE GENOMIC DNA]</scope>
    <source>
        <strain evidence="1 2">DSM 28688</strain>
    </source>
</reference>
<comment type="caution">
    <text evidence="1">The sequence shown here is derived from an EMBL/GenBank/DDBJ whole genome shotgun (WGS) entry which is preliminary data.</text>
</comment>
<accession>A0A2U1CTS9</accession>
<sequence>MKWLVFLLACANTGIYLVAMNFAVESDRRVIPDGQLPGVDSLRRAQGGARSEAGRWDDGLCLQVTGLSQLDQPGARIRKALSAWRPVTLAPIRSGTSKPLHHLLVPPMASRSAALERLRELQASGVDSYLLEEAPHQWAISLGVFESADGARRLSSRFQSRNIETILVKRPPDPVGYALAFADRDVPAKDIAGELRNALPDSASVAVGKGCQGVASPDKNP</sequence>
<protein>
    <recommendedName>
        <fullName evidence="3">SPOR domain-containing protein</fullName>
    </recommendedName>
</protein>